<dbReference type="Proteomes" id="UP000482155">
    <property type="component" value="Unassembled WGS sequence"/>
</dbReference>
<dbReference type="RefSeq" id="WP_163960726.1">
    <property type="nucleotide sequence ID" value="NZ_JAAIVB010000011.1"/>
</dbReference>
<accession>A0A6B3SLI3</accession>
<organism evidence="1 2">
    <name type="scientific">Noviherbaspirillum galbum</name>
    <dbReference type="NCBI Taxonomy" id="2709383"/>
    <lineage>
        <taxon>Bacteria</taxon>
        <taxon>Pseudomonadati</taxon>
        <taxon>Pseudomonadota</taxon>
        <taxon>Betaproteobacteria</taxon>
        <taxon>Burkholderiales</taxon>
        <taxon>Oxalobacteraceae</taxon>
        <taxon>Noviherbaspirillum</taxon>
    </lineage>
</organism>
<evidence type="ECO:0000313" key="2">
    <source>
        <dbReference type="Proteomes" id="UP000482155"/>
    </source>
</evidence>
<comment type="caution">
    <text evidence="1">The sequence shown here is derived from an EMBL/GenBank/DDBJ whole genome shotgun (WGS) entry which is preliminary data.</text>
</comment>
<gene>
    <name evidence="1" type="ORF">G3574_04005</name>
</gene>
<sequence length="348" mass="38363">MRKRADAKAVGKDGRCFPQNDINAYSPYANSSLKDSPTCRQLLQTLKAAASGTSALELGVSSRDLSSILNKPLRQMRSITHSSMAAVVEHLMMGPSLTKAARQHSAQVIQAVETYEAWLDRVPVILSMKEDERDNLELSEANCIPVKISNRLLELGISTVLQVRVAGRIGLRCHGLNAMEVDDVARSLFRIGVILPTGRSCNIEPQKYMSNSILESDALTLSTTSCLQAVGVSTFEDLECLPEDELLLILGPNRLLQIKEVMRSRDPKFPGVMQARSCLTLEEVLSNLEQNNPREVVEILKANGIVTVRDWLELGTVGALRLPNLGRKTVQFVEVRVEQFLADQSANL</sequence>
<dbReference type="AlphaFoldDB" id="A0A6B3SLI3"/>
<dbReference type="EMBL" id="JAAIVB010000011">
    <property type="protein sequence ID" value="NEX60235.1"/>
    <property type="molecule type" value="Genomic_DNA"/>
</dbReference>
<reference evidence="1 2" key="1">
    <citation type="submission" date="2020-02" db="EMBL/GenBank/DDBJ databases">
        <authorList>
            <person name="Kim M.K."/>
        </authorList>
    </citation>
    <scope>NUCLEOTIDE SEQUENCE [LARGE SCALE GENOMIC DNA]</scope>
    <source>
        <strain evidence="1 2">17J57-3</strain>
    </source>
</reference>
<proteinExistence type="predicted"/>
<protein>
    <submittedName>
        <fullName evidence="1">Uncharacterized protein</fullName>
    </submittedName>
</protein>
<name>A0A6B3SLI3_9BURK</name>
<evidence type="ECO:0000313" key="1">
    <source>
        <dbReference type="EMBL" id="NEX60235.1"/>
    </source>
</evidence>
<keyword evidence="2" id="KW-1185">Reference proteome</keyword>